<dbReference type="CDD" id="cd07067">
    <property type="entry name" value="HP_PGM_like"/>
    <property type="match status" value="1"/>
</dbReference>
<name>A0A6I3IIP7_9MICO</name>
<proteinExistence type="predicted"/>
<sequence length="211" mass="23615">MSNDTGSPTQRPVPEGRLVLIRHGETEWSKAMKHTGTTDLDLTEHGEEAARRTAALLEEFDFALVLSSPMRRARRTAELVGLPEPDIDPHLVEWDYGGYEGRTTAEIREELGYDWTVWEDGVVPGDTPGESIEQVAARARAVIDRVMPVLKEGRDVVLVGHGHTTRILTSVWLRTEPRFGAQLELHAGSISVLGYERAFPSIQRWNQLAPR</sequence>
<feature type="binding site" evidence="1">
    <location>
        <begin position="35"/>
        <end position="36"/>
    </location>
    <ligand>
        <name>substrate</name>
    </ligand>
</feature>
<dbReference type="GO" id="GO:0101006">
    <property type="term" value="F:protein histidine phosphatase activity"/>
    <property type="evidence" value="ECO:0007669"/>
    <property type="project" value="TreeGrafter"/>
</dbReference>
<evidence type="ECO:0000256" key="1">
    <source>
        <dbReference type="PIRSR" id="PIRSR613078-2"/>
    </source>
</evidence>
<dbReference type="SUPFAM" id="SSF53254">
    <property type="entry name" value="Phosphoglycerate mutase-like"/>
    <property type="match status" value="1"/>
</dbReference>
<dbReference type="Gene3D" id="3.40.50.1240">
    <property type="entry name" value="Phosphoglycerate mutase-like"/>
    <property type="match status" value="1"/>
</dbReference>
<reference evidence="2 3" key="1">
    <citation type="submission" date="2019-11" db="EMBL/GenBank/DDBJ databases">
        <title>Whole genome sequencing identifies a novel species of the genus Arsenicicoccus isolated from human blood.</title>
        <authorList>
            <person name="Jeong J.H."/>
            <person name="Kweon O.J."/>
            <person name="Kim H.R."/>
            <person name="Kim T.-H."/>
            <person name="Ha S.-M."/>
            <person name="Lee M.-K."/>
        </authorList>
    </citation>
    <scope>NUCLEOTIDE SEQUENCE [LARGE SCALE GENOMIC DNA]</scope>
    <source>
        <strain evidence="2 3">MKL-02</strain>
    </source>
</reference>
<accession>A0A6I3IIP7</accession>
<dbReference type="SMART" id="SM00855">
    <property type="entry name" value="PGAM"/>
    <property type="match status" value="1"/>
</dbReference>
<dbReference type="GO" id="GO:0070297">
    <property type="term" value="P:regulation of phosphorelay signal transduction system"/>
    <property type="evidence" value="ECO:0007669"/>
    <property type="project" value="TreeGrafter"/>
</dbReference>
<organism evidence="2 3">
    <name type="scientific">Arsenicicoccus cauae</name>
    <dbReference type="NCBI Taxonomy" id="2663847"/>
    <lineage>
        <taxon>Bacteria</taxon>
        <taxon>Bacillati</taxon>
        <taxon>Actinomycetota</taxon>
        <taxon>Actinomycetes</taxon>
        <taxon>Micrococcales</taxon>
        <taxon>Intrasporangiaceae</taxon>
        <taxon>Arsenicicoccus</taxon>
    </lineage>
</organism>
<dbReference type="RefSeq" id="WP_311966458.1">
    <property type="nucleotide sequence ID" value="NZ_WLVL01000021.1"/>
</dbReference>
<keyword evidence="3" id="KW-1185">Reference proteome</keyword>
<dbReference type="Pfam" id="PF00300">
    <property type="entry name" value="His_Phos_1"/>
    <property type="match status" value="1"/>
</dbReference>
<dbReference type="EMBL" id="WLVL01000021">
    <property type="protein sequence ID" value="MTB71535.1"/>
    <property type="molecule type" value="Genomic_DNA"/>
</dbReference>
<dbReference type="PANTHER" id="PTHR48100">
    <property type="entry name" value="BROAD-SPECIFICITY PHOSPHATASE YOR283W-RELATED"/>
    <property type="match status" value="1"/>
</dbReference>
<dbReference type="InterPro" id="IPR029033">
    <property type="entry name" value="His_PPase_superfam"/>
</dbReference>
<comment type="caution">
    <text evidence="2">The sequence shown here is derived from an EMBL/GenBank/DDBJ whole genome shotgun (WGS) entry which is preliminary data.</text>
</comment>
<protein>
    <submittedName>
        <fullName evidence="2">Histidine phosphatase family protein</fullName>
    </submittedName>
</protein>
<dbReference type="Proteomes" id="UP000431092">
    <property type="component" value="Unassembled WGS sequence"/>
</dbReference>
<dbReference type="InterPro" id="IPR050275">
    <property type="entry name" value="PGM_Phosphatase"/>
</dbReference>
<evidence type="ECO:0000313" key="2">
    <source>
        <dbReference type="EMBL" id="MTB71535.1"/>
    </source>
</evidence>
<gene>
    <name evidence="2" type="ORF">GGG17_06035</name>
</gene>
<feature type="binding site" evidence="1">
    <location>
        <position position="72"/>
    </location>
    <ligand>
        <name>substrate</name>
    </ligand>
</feature>
<evidence type="ECO:0000313" key="3">
    <source>
        <dbReference type="Proteomes" id="UP000431092"/>
    </source>
</evidence>
<dbReference type="InterPro" id="IPR013078">
    <property type="entry name" value="His_Pase_superF_clade-1"/>
</dbReference>
<dbReference type="PANTHER" id="PTHR48100:SF15">
    <property type="entry name" value="SEDOHEPTULOSE 1,7-BISPHOSPHATASE"/>
    <property type="match status" value="1"/>
</dbReference>
<dbReference type="AlphaFoldDB" id="A0A6I3IIP7"/>